<keyword evidence="2" id="KW-1185">Reference proteome</keyword>
<comment type="caution">
    <text evidence="1">The sequence shown here is derived from an EMBL/GenBank/DDBJ whole genome shotgun (WGS) entry which is preliminary data.</text>
</comment>
<evidence type="ECO:0000313" key="1">
    <source>
        <dbReference type="EMBL" id="CAJ1383074.1"/>
    </source>
</evidence>
<feature type="non-terminal residue" evidence="1">
    <location>
        <position position="1"/>
    </location>
</feature>
<accession>A0AA36IB94</accession>
<sequence length="105" mass="11106">IYGFTDGAKPEAGRSMGRWAEAADLRPKRGQPLFVPDPSMSAWTSSECGKLQAAQLGGAPVLDRAKALVAEKCKLQTLEASMAGLAPFSVLAVTPASERRRGSFL</sequence>
<protein>
    <submittedName>
        <fullName evidence="1">Uncharacterized protein</fullName>
    </submittedName>
</protein>
<dbReference type="Proteomes" id="UP001178507">
    <property type="component" value="Unassembled WGS sequence"/>
</dbReference>
<gene>
    <name evidence="1" type="ORF">EVOR1521_LOCUS10284</name>
</gene>
<proteinExistence type="predicted"/>
<evidence type="ECO:0000313" key="2">
    <source>
        <dbReference type="Proteomes" id="UP001178507"/>
    </source>
</evidence>
<dbReference type="EMBL" id="CAUJNA010000978">
    <property type="protein sequence ID" value="CAJ1383074.1"/>
    <property type="molecule type" value="Genomic_DNA"/>
</dbReference>
<name>A0AA36IB94_9DINO</name>
<dbReference type="AlphaFoldDB" id="A0AA36IB94"/>
<reference evidence="1" key="1">
    <citation type="submission" date="2023-08" db="EMBL/GenBank/DDBJ databases">
        <authorList>
            <person name="Chen Y."/>
            <person name="Shah S."/>
            <person name="Dougan E. K."/>
            <person name="Thang M."/>
            <person name="Chan C."/>
        </authorList>
    </citation>
    <scope>NUCLEOTIDE SEQUENCE</scope>
</reference>
<organism evidence="1 2">
    <name type="scientific">Effrenium voratum</name>
    <dbReference type="NCBI Taxonomy" id="2562239"/>
    <lineage>
        <taxon>Eukaryota</taxon>
        <taxon>Sar</taxon>
        <taxon>Alveolata</taxon>
        <taxon>Dinophyceae</taxon>
        <taxon>Suessiales</taxon>
        <taxon>Symbiodiniaceae</taxon>
        <taxon>Effrenium</taxon>
    </lineage>
</organism>